<dbReference type="OrthoDB" id="8794394at2"/>
<accession>D5CRW4</accession>
<dbReference type="KEGG" id="slt:Slit_1463"/>
<organism evidence="4 5">
    <name type="scientific">Sideroxydans lithotrophicus (strain ES-1)</name>
    <dbReference type="NCBI Taxonomy" id="580332"/>
    <lineage>
        <taxon>Bacteria</taxon>
        <taxon>Pseudomonadati</taxon>
        <taxon>Pseudomonadota</taxon>
        <taxon>Betaproteobacteria</taxon>
        <taxon>Nitrosomonadales</taxon>
        <taxon>Gallionellaceae</taxon>
        <taxon>Sideroxydans</taxon>
    </lineage>
</organism>
<evidence type="ECO:0000313" key="4">
    <source>
        <dbReference type="EMBL" id="ADE11700.1"/>
    </source>
</evidence>
<reference evidence="4 5" key="1">
    <citation type="submission" date="2010-03" db="EMBL/GenBank/DDBJ databases">
        <title>Complete sequence of Sideroxydans lithotrophicus ES-1.</title>
        <authorList>
            <consortium name="US DOE Joint Genome Institute"/>
            <person name="Lucas S."/>
            <person name="Copeland A."/>
            <person name="Lapidus A."/>
            <person name="Cheng J.-F."/>
            <person name="Bruce D."/>
            <person name="Goodwin L."/>
            <person name="Pitluck S."/>
            <person name="Munk A.C."/>
            <person name="Detter J.C."/>
            <person name="Han C."/>
            <person name="Tapia R."/>
            <person name="Larimer F."/>
            <person name="Land M."/>
            <person name="Hauser L."/>
            <person name="Kyrpides N."/>
            <person name="Ivanova N."/>
            <person name="Emerson D."/>
            <person name="Woyke T."/>
        </authorList>
    </citation>
    <scope>NUCLEOTIDE SEQUENCE [LARGE SCALE GENOMIC DNA]</scope>
    <source>
        <strain evidence="4 5">ES-1</strain>
    </source>
</reference>
<keyword evidence="2" id="KW-0732">Signal</keyword>
<feature type="region of interest" description="Disordered" evidence="1">
    <location>
        <begin position="35"/>
        <end position="117"/>
    </location>
</feature>
<evidence type="ECO:0000259" key="3">
    <source>
        <dbReference type="Pfam" id="PF13511"/>
    </source>
</evidence>
<evidence type="ECO:0000256" key="1">
    <source>
        <dbReference type="SAM" id="MobiDB-lite"/>
    </source>
</evidence>
<evidence type="ECO:0000313" key="5">
    <source>
        <dbReference type="Proteomes" id="UP000001625"/>
    </source>
</evidence>
<feature type="signal peptide" evidence="2">
    <location>
        <begin position="1"/>
        <end position="19"/>
    </location>
</feature>
<feature type="chain" id="PRO_5003070468" description="DUF4124 domain-containing protein" evidence="2">
    <location>
        <begin position="20"/>
        <end position="151"/>
    </location>
</feature>
<dbReference type="Pfam" id="PF13511">
    <property type="entry name" value="DUF4124"/>
    <property type="match status" value="1"/>
</dbReference>
<feature type="compositionally biased region" description="Basic and acidic residues" evidence="1">
    <location>
        <begin position="67"/>
        <end position="99"/>
    </location>
</feature>
<dbReference type="STRING" id="580332.Slit_1463"/>
<dbReference type="EMBL" id="CP001965">
    <property type="protein sequence ID" value="ADE11700.1"/>
    <property type="molecule type" value="Genomic_DNA"/>
</dbReference>
<keyword evidence="5" id="KW-1185">Reference proteome</keyword>
<gene>
    <name evidence="4" type="ordered locus">Slit_1463</name>
</gene>
<dbReference type="Proteomes" id="UP000001625">
    <property type="component" value="Chromosome"/>
</dbReference>
<dbReference type="AlphaFoldDB" id="D5CRW4"/>
<dbReference type="RefSeq" id="WP_013029598.1">
    <property type="nucleotide sequence ID" value="NC_013959.1"/>
</dbReference>
<dbReference type="HOGENOM" id="CLU_108835_1_0_4"/>
<feature type="domain" description="DUF4124" evidence="3">
    <location>
        <begin position="9"/>
        <end position="46"/>
    </location>
</feature>
<sequence precursor="true">MKRFLVVVTLSLLSASAHAGLVKWVDSDGKVHYSDAPPTPDATTQAVPNFTGKDQGGYSPAYTPKSYAEREAEMKKAKLTKDEAEQKKAQQKAQEEAKKSNCAAARENARVLQDSPRVVTYDANGERSFMDDETRAQRLSEAQKVISENCN</sequence>
<evidence type="ECO:0000256" key="2">
    <source>
        <dbReference type="SAM" id="SignalP"/>
    </source>
</evidence>
<proteinExistence type="predicted"/>
<protein>
    <recommendedName>
        <fullName evidence="3">DUF4124 domain-containing protein</fullName>
    </recommendedName>
</protein>
<name>D5CRW4_SIDLE</name>
<dbReference type="InterPro" id="IPR025392">
    <property type="entry name" value="DUF4124"/>
</dbReference>